<gene>
    <name evidence="1" type="ORF">ACPOL_3320</name>
</gene>
<dbReference type="Proteomes" id="UP000253606">
    <property type="component" value="Chromosome"/>
</dbReference>
<dbReference type="EMBL" id="CP030840">
    <property type="protein sequence ID" value="AXC12611.1"/>
    <property type="molecule type" value="Genomic_DNA"/>
</dbReference>
<dbReference type="AlphaFoldDB" id="A0A2Z5G0C5"/>
<evidence type="ECO:0000313" key="1">
    <source>
        <dbReference type="EMBL" id="AXC12611.1"/>
    </source>
</evidence>
<proteinExistence type="predicted"/>
<sequence length="59" mass="6677">MTLAPLHAAEKQIVALPKRQPPSAKAFNFRPQCGSGSKQLHHIEKRIHSSRMPRFLGFQ</sequence>
<keyword evidence="2" id="KW-1185">Reference proteome</keyword>
<reference evidence="1 2" key="1">
    <citation type="journal article" date="2018" name="Front. Microbiol.">
        <title>Hydrolytic Capabilities as a Key to Environmental Success: Chitinolytic and Cellulolytic Acidobacteria From Acidic Sub-arctic Soils and Boreal Peatlands.</title>
        <authorList>
            <person name="Belova S.E."/>
            <person name="Ravin N.V."/>
            <person name="Pankratov T.A."/>
            <person name="Rakitin A.L."/>
            <person name="Ivanova A.A."/>
            <person name="Beletsky A.V."/>
            <person name="Mardanov A.V."/>
            <person name="Sinninghe Damste J.S."/>
            <person name="Dedysh S.N."/>
        </authorList>
    </citation>
    <scope>NUCLEOTIDE SEQUENCE [LARGE SCALE GENOMIC DNA]</scope>
    <source>
        <strain evidence="1 2">SBC82</strain>
    </source>
</reference>
<name>A0A2Z5G0C5_9BACT</name>
<dbReference type="KEGG" id="abas:ACPOL_3320"/>
<protein>
    <submittedName>
        <fullName evidence="1">Uncharacterized protein</fullName>
    </submittedName>
</protein>
<evidence type="ECO:0000313" key="2">
    <source>
        <dbReference type="Proteomes" id="UP000253606"/>
    </source>
</evidence>
<accession>A0A2Z5G0C5</accession>
<organism evidence="1 2">
    <name type="scientific">Acidisarcina polymorpha</name>
    <dbReference type="NCBI Taxonomy" id="2211140"/>
    <lineage>
        <taxon>Bacteria</taxon>
        <taxon>Pseudomonadati</taxon>
        <taxon>Acidobacteriota</taxon>
        <taxon>Terriglobia</taxon>
        <taxon>Terriglobales</taxon>
        <taxon>Acidobacteriaceae</taxon>
        <taxon>Acidisarcina</taxon>
    </lineage>
</organism>